<dbReference type="EMBL" id="LR877145">
    <property type="protein sequence ID" value="CAD2213132.1"/>
    <property type="molecule type" value="Genomic_DNA"/>
</dbReference>
<dbReference type="AlphaFoldDB" id="A0A7G2C5C6"/>
<keyword evidence="2" id="KW-1185">Reference proteome</keyword>
<name>A0A7G2C5C6_9TRYP</name>
<dbReference type="InterPro" id="IPR036322">
    <property type="entry name" value="WD40_repeat_dom_sf"/>
</dbReference>
<reference evidence="1 2" key="1">
    <citation type="submission" date="2020-08" db="EMBL/GenBank/DDBJ databases">
        <authorList>
            <person name="Newling K."/>
            <person name="Davey J."/>
            <person name="Forrester S."/>
        </authorList>
    </citation>
    <scope>NUCLEOTIDE SEQUENCE [LARGE SCALE GENOMIC DNA]</scope>
    <source>
        <strain evidence="2">Crithidia deanei Carvalho (ATCC PRA-265)</strain>
    </source>
</reference>
<dbReference type="VEuPathDB" id="TriTrypDB:ADEAN_000056800"/>
<evidence type="ECO:0008006" key="3">
    <source>
        <dbReference type="Google" id="ProtNLM"/>
    </source>
</evidence>
<organism evidence="1 2">
    <name type="scientific">Angomonas deanei</name>
    <dbReference type="NCBI Taxonomy" id="59799"/>
    <lineage>
        <taxon>Eukaryota</taxon>
        <taxon>Discoba</taxon>
        <taxon>Euglenozoa</taxon>
        <taxon>Kinetoplastea</taxon>
        <taxon>Metakinetoplastina</taxon>
        <taxon>Trypanosomatida</taxon>
        <taxon>Trypanosomatidae</taxon>
        <taxon>Strigomonadinae</taxon>
        <taxon>Angomonas</taxon>
    </lineage>
</organism>
<accession>A0A7G2C5C6</accession>
<evidence type="ECO:0000313" key="2">
    <source>
        <dbReference type="Proteomes" id="UP000515908"/>
    </source>
</evidence>
<dbReference type="Gene3D" id="2.130.10.10">
    <property type="entry name" value="YVTN repeat-like/Quinoprotein amine dehydrogenase"/>
    <property type="match status" value="1"/>
</dbReference>
<proteinExistence type="predicted"/>
<dbReference type="InterPro" id="IPR015943">
    <property type="entry name" value="WD40/YVTN_repeat-like_dom_sf"/>
</dbReference>
<dbReference type="SUPFAM" id="SSF50978">
    <property type="entry name" value="WD40 repeat-like"/>
    <property type="match status" value="1"/>
</dbReference>
<protein>
    <recommendedName>
        <fullName evidence="3">WD domain, G-beta repeat</fullName>
    </recommendedName>
</protein>
<sequence length="430" mass="47129">MQATLDKFLRNIPVNTRGFKRARSLDAEEADEYLPETHNPWCDYRKALTLSTKKSTNTDLTNSFDIQFTPSMLDSLNQQQHRFTKCDIQFDITNRLIIVDTSAFLRLYDIDECTQSKGNPIDPIVTAHSKKISAHHGVDRAGAAHVTATQFMGQTATLVCAYRGISKIDVFDLESLDEESCDPVFTFSLGKSGAESITATTVLSLSDKTGITGLSDGRTALFDCRQKHPVELTPLRKQSFSIGEKADATYENAPFSALAISTNYLVTGSKRGVLQLWDVRNTASPIAAARNQTNSPIGSFSVLSQSWCPSILANDFSGEISGFYLGPLGFEKFLTVETSDGKRRADNPISTPKLSLLENSGMATLPHISSNSLLLVDLEQKPVPGNVAHRGDFATVHTFSEKQICGSAFNNIYEQLFVGYTDGSLSGYTM</sequence>
<gene>
    <name evidence="1" type="ORF">ADEAN_000056800</name>
</gene>
<evidence type="ECO:0000313" key="1">
    <source>
        <dbReference type="EMBL" id="CAD2213132.1"/>
    </source>
</evidence>
<dbReference type="Proteomes" id="UP000515908">
    <property type="component" value="Chromosome 01"/>
</dbReference>